<protein>
    <submittedName>
        <fullName evidence="2">Uncharacterized protein</fullName>
    </submittedName>
</protein>
<evidence type="ECO:0000313" key="3">
    <source>
        <dbReference type="Proteomes" id="UP000184074"/>
    </source>
</evidence>
<dbReference type="RefSeq" id="WP_278246374.1">
    <property type="nucleotide sequence ID" value="NZ_FQXB01000001.1"/>
</dbReference>
<dbReference type="PROSITE" id="PS51257">
    <property type="entry name" value="PROKAR_LIPOPROTEIN"/>
    <property type="match status" value="1"/>
</dbReference>
<accession>A0A1M5M7T4</accession>
<sequence>MKYLILSAVILTSACTPARIAGQAAVTTGQVVLGAADLVL</sequence>
<dbReference type="Proteomes" id="UP000184074">
    <property type="component" value="Unassembled WGS sequence"/>
</dbReference>
<organism evidence="2 3">
    <name type="scientific">Cognatiyoonia sediminum</name>
    <dbReference type="NCBI Taxonomy" id="1508389"/>
    <lineage>
        <taxon>Bacteria</taxon>
        <taxon>Pseudomonadati</taxon>
        <taxon>Pseudomonadota</taxon>
        <taxon>Alphaproteobacteria</taxon>
        <taxon>Rhodobacterales</taxon>
        <taxon>Paracoccaceae</taxon>
        <taxon>Cognatiyoonia</taxon>
    </lineage>
</organism>
<reference evidence="2 3" key="1">
    <citation type="submission" date="2016-11" db="EMBL/GenBank/DDBJ databases">
        <authorList>
            <person name="Jaros S."/>
            <person name="Januszkiewicz K."/>
            <person name="Wedrychowicz H."/>
        </authorList>
    </citation>
    <scope>NUCLEOTIDE SEQUENCE [LARGE SCALE GENOMIC DNA]</scope>
    <source>
        <strain evidence="2 3">DSM 28715</strain>
    </source>
</reference>
<evidence type="ECO:0000313" key="2">
    <source>
        <dbReference type="EMBL" id="SHG72853.1"/>
    </source>
</evidence>
<name>A0A1M5M7T4_9RHOB</name>
<evidence type="ECO:0000256" key="1">
    <source>
        <dbReference type="SAM" id="SignalP"/>
    </source>
</evidence>
<proteinExistence type="predicted"/>
<dbReference type="EMBL" id="FQXB01000001">
    <property type="protein sequence ID" value="SHG72853.1"/>
    <property type="molecule type" value="Genomic_DNA"/>
</dbReference>
<keyword evidence="3" id="KW-1185">Reference proteome</keyword>
<feature type="chain" id="PRO_5013177843" evidence="1">
    <location>
        <begin position="19"/>
        <end position="40"/>
    </location>
</feature>
<keyword evidence="1" id="KW-0732">Signal</keyword>
<feature type="signal peptide" evidence="1">
    <location>
        <begin position="1"/>
        <end position="18"/>
    </location>
</feature>
<gene>
    <name evidence="2" type="ORF">SAMN05444003_0663</name>
</gene>
<dbReference type="STRING" id="1508389.SAMN05444003_0663"/>
<dbReference type="AlphaFoldDB" id="A0A1M5M7T4"/>